<keyword evidence="6" id="KW-0067">ATP-binding</keyword>
<dbReference type="InterPro" id="IPR039421">
    <property type="entry name" value="Type_1_exporter"/>
</dbReference>
<comment type="subcellular location">
    <subcellularLocation>
        <location evidence="1">Cell membrane</location>
        <topology evidence="1">Multi-pass membrane protein</topology>
    </subcellularLocation>
</comment>
<keyword evidence="3" id="KW-1003">Cell membrane</keyword>
<dbReference type="InterPro" id="IPR003439">
    <property type="entry name" value="ABC_transporter-like_ATP-bd"/>
</dbReference>
<dbReference type="PROSITE" id="PS00211">
    <property type="entry name" value="ABC_TRANSPORTER_1"/>
    <property type="match status" value="1"/>
</dbReference>
<evidence type="ECO:0000256" key="4">
    <source>
        <dbReference type="ARBA" id="ARBA00022692"/>
    </source>
</evidence>
<keyword evidence="2" id="KW-0813">Transport</keyword>
<gene>
    <name evidence="12" type="ORF">HMPREF9726_01428</name>
</gene>
<dbReference type="PANTHER" id="PTHR43394">
    <property type="entry name" value="ATP-DEPENDENT PERMEASE MDL1, MITOCHONDRIAL"/>
    <property type="match status" value="1"/>
</dbReference>
<dbReference type="HOGENOM" id="CLU_000604_84_3_12"/>
<evidence type="ECO:0000256" key="2">
    <source>
        <dbReference type="ARBA" id="ARBA00022448"/>
    </source>
</evidence>
<reference evidence="12" key="1">
    <citation type="submission" date="2012-01" db="EMBL/GenBank/DDBJ databases">
        <title>The Genome Sequence of Treponema denticola H-22.</title>
        <authorList>
            <consortium name="The Broad Institute Genome Sequencing Platform"/>
            <person name="Earl A."/>
            <person name="Ward D."/>
            <person name="Feldgarden M."/>
            <person name="Gevers D."/>
            <person name="Blanton J.M."/>
            <person name="Fenno C.J."/>
            <person name="Baranova O.V."/>
            <person name="Mathney J."/>
            <person name="Dewhirst F.E."/>
            <person name="Izard J."/>
            <person name="Young S.K."/>
            <person name="Zeng Q."/>
            <person name="Gargeya S."/>
            <person name="Fitzgerald M."/>
            <person name="Haas B."/>
            <person name="Abouelleil A."/>
            <person name="Alvarado L."/>
            <person name="Arachchi H.M."/>
            <person name="Berlin A."/>
            <person name="Chapman S.B."/>
            <person name="Gearin G."/>
            <person name="Goldberg J."/>
            <person name="Griggs A."/>
            <person name="Gujja S."/>
            <person name="Hansen M."/>
            <person name="Heiman D."/>
            <person name="Howarth C."/>
            <person name="Larimer J."/>
            <person name="Lui A."/>
            <person name="MacDonald P.J.P."/>
            <person name="McCowen C."/>
            <person name="Montmayeur A."/>
            <person name="Murphy C."/>
            <person name="Neiman D."/>
            <person name="Pearson M."/>
            <person name="Priest M."/>
            <person name="Roberts A."/>
            <person name="Saif S."/>
            <person name="Shea T."/>
            <person name="Sisk P."/>
            <person name="Stolte C."/>
            <person name="Sykes S."/>
            <person name="Wortman J."/>
            <person name="Nusbaum C."/>
            <person name="Birren B."/>
        </authorList>
    </citation>
    <scope>NUCLEOTIDE SEQUENCE [LARGE SCALE GENOMIC DNA]</scope>
    <source>
        <strain evidence="12">H-22</strain>
    </source>
</reference>
<feature type="transmembrane region" description="Helical" evidence="9">
    <location>
        <begin position="17"/>
        <end position="34"/>
    </location>
</feature>
<name>A0A0E2E3G8_TREDN</name>
<feature type="transmembrane region" description="Helical" evidence="9">
    <location>
        <begin position="70"/>
        <end position="91"/>
    </location>
</feature>
<evidence type="ECO:0000313" key="12">
    <source>
        <dbReference type="EMBL" id="EMB33067.1"/>
    </source>
</evidence>
<dbReference type="CDD" id="cd18542">
    <property type="entry name" value="ABC_6TM_YknU_like"/>
    <property type="match status" value="1"/>
</dbReference>
<evidence type="ECO:0000256" key="3">
    <source>
        <dbReference type="ARBA" id="ARBA00022475"/>
    </source>
</evidence>
<feature type="transmembrane region" description="Helical" evidence="9">
    <location>
        <begin position="177"/>
        <end position="196"/>
    </location>
</feature>
<feature type="transmembrane region" description="Helical" evidence="9">
    <location>
        <begin position="147"/>
        <end position="171"/>
    </location>
</feature>
<evidence type="ECO:0000256" key="5">
    <source>
        <dbReference type="ARBA" id="ARBA00022741"/>
    </source>
</evidence>
<accession>A0A0E2E3G8</accession>
<keyword evidence="8 9" id="KW-0472">Membrane</keyword>
<evidence type="ECO:0008006" key="13">
    <source>
        <dbReference type="Google" id="ProtNLM"/>
    </source>
</evidence>
<dbReference type="AlphaFoldDB" id="A0A0E2E3G8"/>
<protein>
    <recommendedName>
        <fullName evidence="13">ABC transporter ATP-binding protein</fullName>
    </recommendedName>
</protein>
<dbReference type="InterPro" id="IPR017871">
    <property type="entry name" value="ABC_transporter-like_CS"/>
</dbReference>
<keyword evidence="7 9" id="KW-1133">Transmembrane helix</keyword>
<dbReference type="SMART" id="SM00382">
    <property type="entry name" value="AAA"/>
    <property type="match status" value="1"/>
</dbReference>
<dbReference type="InterPro" id="IPR027417">
    <property type="entry name" value="P-loop_NTPase"/>
</dbReference>
<dbReference type="GO" id="GO:0005886">
    <property type="term" value="C:plasma membrane"/>
    <property type="evidence" value="ECO:0007669"/>
    <property type="project" value="UniProtKB-SubCell"/>
</dbReference>
<evidence type="ECO:0000256" key="9">
    <source>
        <dbReference type="SAM" id="Phobius"/>
    </source>
</evidence>
<dbReference type="Pfam" id="PF00005">
    <property type="entry name" value="ABC_tran"/>
    <property type="match status" value="1"/>
</dbReference>
<feature type="transmembrane region" description="Helical" evidence="9">
    <location>
        <begin position="258"/>
        <end position="283"/>
    </location>
</feature>
<dbReference type="PROSITE" id="PS50929">
    <property type="entry name" value="ABC_TM1F"/>
    <property type="match status" value="1"/>
</dbReference>
<dbReference type="EMBL" id="AGDV01000012">
    <property type="protein sequence ID" value="EMB33067.1"/>
    <property type="molecule type" value="Genomic_DNA"/>
</dbReference>
<dbReference type="InterPro" id="IPR036640">
    <property type="entry name" value="ABC1_TM_sf"/>
</dbReference>
<evidence type="ECO:0000256" key="1">
    <source>
        <dbReference type="ARBA" id="ARBA00004651"/>
    </source>
</evidence>
<dbReference type="Gene3D" id="3.40.50.300">
    <property type="entry name" value="P-loop containing nucleotide triphosphate hydrolases"/>
    <property type="match status" value="1"/>
</dbReference>
<evidence type="ECO:0000256" key="8">
    <source>
        <dbReference type="ARBA" id="ARBA00023136"/>
    </source>
</evidence>
<evidence type="ECO:0000256" key="7">
    <source>
        <dbReference type="ARBA" id="ARBA00022989"/>
    </source>
</evidence>
<keyword evidence="5" id="KW-0547">Nucleotide-binding</keyword>
<dbReference type="Gene3D" id="1.20.1560.10">
    <property type="entry name" value="ABC transporter type 1, transmembrane domain"/>
    <property type="match status" value="1"/>
</dbReference>
<dbReference type="Proteomes" id="UP000011705">
    <property type="component" value="Chromosome"/>
</dbReference>
<dbReference type="GO" id="GO:0005524">
    <property type="term" value="F:ATP binding"/>
    <property type="evidence" value="ECO:0007669"/>
    <property type="project" value="UniProtKB-KW"/>
</dbReference>
<dbReference type="FunFam" id="3.40.50.300:FF:000221">
    <property type="entry name" value="Multidrug ABC transporter ATP-binding protein"/>
    <property type="match status" value="1"/>
</dbReference>
<dbReference type="PANTHER" id="PTHR43394:SF1">
    <property type="entry name" value="ATP-BINDING CASSETTE SUB-FAMILY B MEMBER 10, MITOCHONDRIAL"/>
    <property type="match status" value="1"/>
</dbReference>
<dbReference type="GO" id="GO:0015421">
    <property type="term" value="F:ABC-type oligopeptide transporter activity"/>
    <property type="evidence" value="ECO:0007669"/>
    <property type="project" value="TreeGrafter"/>
</dbReference>
<sequence length="596" mass="66694">MQNLKKLLSYARGQSRLYLLALIFTLFSQVIVAMQPQLIRITIDSVIGGAALPKGLISRLVALFKNHLTGTSGLIVMASLVVAFSLVRGLLTFGRINIASIATERSIKTLRNRLYNHIQLLPYSYHSKAETGNLIQRCTSDVETIRLALYSQIMDTISAVFLIIYTIYLMAQLNTSLMLISFCIMPLTFFSSAIFFKRIQSQFKKATEYEASMTTAIQENLTGIRVVKAFTRHQYEIEKFIKRSERYRNQNLKINNSFAAFWAFADSLSIAQVFGIILYGSLLAYRNEITAGDLIAFISYTEMLIWPVRRLGRIISNIGKSFVSANRIETILNETPEDIFPTNEKPEITGNIVFDSVSFSYPETQNQKILDNVSFSIKSGQTLAILGPTGSGKSSLVHLLARLYEYDSGSIKIDGKELNTIDKGWIRSQVGLILQEPFLYGRTIMENIKLAVPGISDSSARHFSKVAFLDDEINKFEKGYETLVGERGVSLSGGQKQRLAIARTLIKDSPVIIFDDSLSAVDTQTDISIRSALKEEKGNKTMIIISHRISTICDADNIIVLENGKISQEGTHEELIAQEGLYKRIYDIQSAVQARA</sequence>
<evidence type="ECO:0000259" key="10">
    <source>
        <dbReference type="PROSITE" id="PS50893"/>
    </source>
</evidence>
<dbReference type="InterPro" id="IPR011527">
    <property type="entry name" value="ABC1_TM_dom"/>
</dbReference>
<dbReference type="SUPFAM" id="SSF52540">
    <property type="entry name" value="P-loop containing nucleoside triphosphate hydrolases"/>
    <property type="match status" value="1"/>
</dbReference>
<feature type="domain" description="ABC transporter" evidence="10">
    <location>
        <begin position="352"/>
        <end position="588"/>
    </location>
</feature>
<dbReference type="RefSeq" id="WP_002684538.1">
    <property type="nucleotide sequence ID" value="NZ_CM001795.1"/>
</dbReference>
<dbReference type="Pfam" id="PF00664">
    <property type="entry name" value="ABC_membrane"/>
    <property type="match status" value="1"/>
</dbReference>
<evidence type="ECO:0000259" key="11">
    <source>
        <dbReference type="PROSITE" id="PS50929"/>
    </source>
</evidence>
<evidence type="ECO:0000256" key="6">
    <source>
        <dbReference type="ARBA" id="ARBA00022840"/>
    </source>
</evidence>
<feature type="domain" description="ABC transmembrane type-1" evidence="11">
    <location>
        <begin position="19"/>
        <end position="320"/>
    </location>
</feature>
<dbReference type="PATRIC" id="fig|999432.5.peg.1482"/>
<dbReference type="PROSITE" id="PS50893">
    <property type="entry name" value="ABC_TRANSPORTER_2"/>
    <property type="match status" value="1"/>
</dbReference>
<dbReference type="GO" id="GO:0016887">
    <property type="term" value="F:ATP hydrolysis activity"/>
    <property type="evidence" value="ECO:0007669"/>
    <property type="project" value="InterPro"/>
</dbReference>
<dbReference type="InterPro" id="IPR003593">
    <property type="entry name" value="AAA+_ATPase"/>
</dbReference>
<dbReference type="SUPFAM" id="SSF90123">
    <property type="entry name" value="ABC transporter transmembrane region"/>
    <property type="match status" value="1"/>
</dbReference>
<proteinExistence type="predicted"/>
<keyword evidence="4 9" id="KW-0812">Transmembrane</keyword>
<comment type="caution">
    <text evidence="12">The sequence shown here is derived from an EMBL/GenBank/DDBJ whole genome shotgun (WGS) entry which is preliminary data.</text>
</comment>
<organism evidence="12">
    <name type="scientific">Treponema denticola H-22</name>
    <dbReference type="NCBI Taxonomy" id="999432"/>
    <lineage>
        <taxon>Bacteria</taxon>
        <taxon>Pseudomonadati</taxon>
        <taxon>Spirochaetota</taxon>
        <taxon>Spirochaetia</taxon>
        <taxon>Spirochaetales</taxon>
        <taxon>Treponemataceae</taxon>
        <taxon>Treponema</taxon>
    </lineage>
</organism>